<keyword evidence="1" id="KW-0472">Membrane</keyword>
<sequence>MTFRFSTLRQILSVTFVSTHIASFALAIYLCRSFSSPNSIWIIGTLEIALLVLFANPAISKLFKRRASVMQEICSSFAAIALGSDDTEMVRLKLDNIMGIWVRIVLVVLFTHFGYTIALVNLSMLTYFSFDRNVWKRDIDSSPAPFPFEIILAILLPCFFSRPNLAPLPFPSDPVDTTPVIRPPCTLQGPCECPSKLDLVPQDDSTHAYLEDTSTPTVATNVLAQTRRTSIAASETRLSIISRISKRNSIPSSQSLVQIPSATQRRMSIPLTLSVWSDEREDV</sequence>
<feature type="transmembrane region" description="Helical" evidence="1">
    <location>
        <begin position="100"/>
        <end position="124"/>
    </location>
</feature>
<dbReference type="Proteomes" id="UP000772434">
    <property type="component" value="Unassembled WGS sequence"/>
</dbReference>
<dbReference type="AlphaFoldDB" id="A0A9P5PYG1"/>
<name>A0A9P5PYG1_9AGAR</name>
<reference evidence="2" key="1">
    <citation type="submission" date="2020-11" db="EMBL/GenBank/DDBJ databases">
        <authorList>
            <consortium name="DOE Joint Genome Institute"/>
            <person name="Ahrendt S."/>
            <person name="Riley R."/>
            <person name="Andreopoulos W."/>
            <person name="Labutti K."/>
            <person name="Pangilinan J."/>
            <person name="Ruiz-Duenas F.J."/>
            <person name="Barrasa J.M."/>
            <person name="Sanchez-Garcia M."/>
            <person name="Camarero S."/>
            <person name="Miyauchi S."/>
            <person name="Serrano A."/>
            <person name="Linde D."/>
            <person name="Babiker R."/>
            <person name="Drula E."/>
            <person name="Ayuso-Fernandez I."/>
            <person name="Pacheco R."/>
            <person name="Padilla G."/>
            <person name="Ferreira P."/>
            <person name="Barriuso J."/>
            <person name="Kellner H."/>
            <person name="Castanera R."/>
            <person name="Alfaro M."/>
            <person name="Ramirez L."/>
            <person name="Pisabarro A.G."/>
            <person name="Kuo A."/>
            <person name="Tritt A."/>
            <person name="Lipzen A."/>
            <person name="He G."/>
            <person name="Yan M."/>
            <person name="Ng V."/>
            <person name="Cullen D."/>
            <person name="Martin F."/>
            <person name="Rosso M.-N."/>
            <person name="Henrissat B."/>
            <person name="Hibbett D."/>
            <person name="Martinez A.T."/>
            <person name="Grigoriev I.V."/>
        </authorList>
    </citation>
    <scope>NUCLEOTIDE SEQUENCE</scope>
    <source>
        <strain evidence="2">AH 40177</strain>
    </source>
</reference>
<gene>
    <name evidence="2" type="ORF">BDP27DRAFT_1401743</name>
</gene>
<keyword evidence="3" id="KW-1185">Reference proteome</keyword>
<comment type="caution">
    <text evidence="2">The sequence shown here is derived from an EMBL/GenBank/DDBJ whole genome shotgun (WGS) entry which is preliminary data.</text>
</comment>
<dbReference type="OrthoDB" id="2998233at2759"/>
<proteinExistence type="predicted"/>
<keyword evidence="1" id="KW-0812">Transmembrane</keyword>
<evidence type="ECO:0000313" key="3">
    <source>
        <dbReference type="Proteomes" id="UP000772434"/>
    </source>
</evidence>
<evidence type="ECO:0000256" key="1">
    <source>
        <dbReference type="SAM" id="Phobius"/>
    </source>
</evidence>
<evidence type="ECO:0000313" key="2">
    <source>
        <dbReference type="EMBL" id="KAF9070782.1"/>
    </source>
</evidence>
<accession>A0A9P5PYG1</accession>
<keyword evidence="1" id="KW-1133">Transmembrane helix</keyword>
<dbReference type="EMBL" id="JADNRY010000037">
    <property type="protein sequence ID" value="KAF9070782.1"/>
    <property type="molecule type" value="Genomic_DNA"/>
</dbReference>
<organism evidence="2 3">
    <name type="scientific">Rhodocollybia butyracea</name>
    <dbReference type="NCBI Taxonomy" id="206335"/>
    <lineage>
        <taxon>Eukaryota</taxon>
        <taxon>Fungi</taxon>
        <taxon>Dikarya</taxon>
        <taxon>Basidiomycota</taxon>
        <taxon>Agaricomycotina</taxon>
        <taxon>Agaricomycetes</taxon>
        <taxon>Agaricomycetidae</taxon>
        <taxon>Agaricales</taxon>
        <taxon>Marasmiineae</taxon>
        <taxon>Omphalotaceae</taxon>
        <taxon>Rhodocollybia</taxon>
    </lineage>
</organism>
<feature type="transmembrane region" description="Helical" evidence="1">
    <location>
        <begin position="12"/>
        <end position="35"/>
    </location>
</feature>
<protein>
    <submittedName>
        <fullName evidence="2">Uncharacterized protein</fullName>
    </submittedName>
</protein>
<feature type="transmembrane region" description="Helical" evidence="1">
    <location>
        <begin position="41"/>
        <end position="59"/>
    </location>
</feature>